<evidence type="ECO:0000313" key="2">
    <source>
        <dbReference type="EMBL" id="KAK1359101.1"/>
    </source>
</evidence>
<accession>A0AAD8M378</accession>
<dbReference type="CDD" id="cd22165">
    <property type="entry name" value="F-box_AtSKIP22-like"/>
    <property type="match status" value="1"/>
</dbReference>
<sequence length="520" mass="57247">MKLRLRSIQTNQTLKIEIPNSSSLLNLKEALSLQINSSADSIHLSLNRKEELLGESPHQTLQSLGVISGDLLFFSVNSIFSPDPTRPGFENLQDSVSVSVVESSTVENMKDESVNLKTHEGNCVNLGGDEKTVHLETLENLGDENEGNLDLGDTQMGESGELMEIDDEGVDFNVGKSLSVPGFLRKVFVKELGDDGGNHHKLLVIAVHAVLLESGFVCYDPVKNLVIKGFNFPEKWPSSAFVMSMRYTLPEIVNRDGVRVDGVKTVVLKFQSMGKFFKVYGSLSTGPGTHCVCVNEDQLVLFLNLIWANCGSVSETNENGGVLFTDPAREVFAFWRTVKDKLALPLLIDLCEKAGLELPPCFIRLPTDLKLQILACLPGVDVAKVGCTCSELRYLSSSDDLWKQKFVEQYGDAEPSEGGALWKEKFAKALEKRKRRRIAAGTSLMRRDRHQFPGVMPGPFPGQFPGPFPGQFPGAFPGQVPGIIGGDYDMLPPSIFRPLLLPDRGNPRFRNLLPHCNLGD</sequence>
<dbReference type="SUPFAM" id="SSF54236">
    <property type="entry name" value="Ubiquitin-like"/>
    <property type="match status" value="1"/>
</dbReference>
<dbReference type="Pfam" id="PF12937">
    <property type="entry name" value="F-box-like"/>
    <property type="match status" value="1"/>
</dbReference>
<dbReference type="AlphaFoldDB" id="A0AAD8M378"/>
<organism evidence="2 3">
    <name type="scientific">Heracleum sosnowskyi</name>
    <dbReference type="NCBI Taxonomy" id="360622"/>
    <lineage>
        <taxon>Eukaryota</taxon>
        <taxon>Viridiplantae</taxon>
        <taxon>Streptophyta</taxon>
        <taxon>Embryophyta</taxon>
        <taxon>Tracheophyta</taxon>
        <taxon>Spermatophyta</taxon>
        <taxon>Magnoliopsida</taxon>
        <taxon>eudicotyledons</taxon>
        <taxon>Gunneridae</taxon>
        <taxon>Pentapetalae</taxon>
        <taxon>asterids</taxon>
        <taxon>campanulids</taxon>
        <taxon>Apiales</taxon>
        <taxon>Apiaceae</taxon>
        <taxon>Apioideae</taxon>
        <taxon>apioid superclade</taxon>
        <taxon>Tordylieae</taxon>
        <taxon>Tordyliinae</taxon>
        <taxon>Heracleum</taxon>
    </lineage>
</organism>
<dbReference type="EMBL" id="JAUIZM010000010">
    <property type="protein sequence ID" value="KAK1359101.1"/>
    <property type="molecule type" value="Genomic_DNA"/>
</dbReference>
<gene>
    <name evidence="2" type="ORF">POM88_043575</name>
</gene>
<dbReference type="InterPro" id="IPR001810">
    <property type="entry name" value="F-box_dom"/>
</dbReference>
<dbReference type="InterPro" id="IPR029071">
    <property type="entry name" value="Ubiquitin-like_domsf"/>
</dbReference>
<reference evidence="2" key="2">
    <citation type="submission" date="2023-05" db="EMBL/GenBank/DDBJ databases">
        <authorList>
            <person name="Schelkunov M.I."/>
        </authorList>
    </citation>
    <scope>NUCLEOTIDE SEQUENCE</scope>
    <source>
        <strain evidence="2">Hsosn_3</strain>
        <tissue evidence="2">Leaf</tissue>
    </source>
</reference>
<dbReference type="Gene3D" id="3.40.1000.30">
    <property type="match status" value="1"/>
</dbReference>
<dbReference type="Gene3D" id="1.20.1280.50">
    <property type="match status" value="1"/>
</dbReference>
<proteinExistence type="predicted"/>
<dbReference type="SUPFAM" id="SSF81383">
    <property type="entry name" value="F-box domain"/>
    <property type="match status" value="1"/>
</dbReference>
<dbReference type="SMART" id="SM00256">
    <property type="entry name" value="FBOX"/>
    <property type="match status" value="1"/>
</dbReference>
<evidence type="ECO:0000259" key="1">
    <source>
        <dbReference type="PROSITE" id="PS50181"/>
    </source>
</evidence>
<keyword evidence="3" id="KW-1185">Reference proteome</keyword>
<reference evidence="2" key="1">
    <citation type="submission" date="2023-02" db="EMBL/GenBank/DDBJ databases">
        <title>Genome of toxic invasive species Heracleum sosnowskyi carries increased number of genes despite the absence of recent whole-genome duplications.</title>
        <authorList>
            <person name="Schelkunov M."/>
            <person name="Shtratnikova V."/>
            <person name="Makarenko M."/>
            <person name="Klepikova A."/>
            <person name="Omelchenko D."/>
            <person name="Novikova G."/>
            <person name="Obukhova E."/>
            <person name="Bogdanov V."/>
            <person name="Penin A."/>
            <person name="Logacheva M."/>
        </authorList>
    </citation>
    <scope>NUCLEOTIDE SEQUENCE</scope>
    <source>
        <strain evidence="2">Hsosn_3</strain>
        <tissue evidence="2">Leaf</tissue>
    </source>
</reference>
<dbReference type="InterPro" id="IPR036047">
    <property type="entry name" value="F-box-like_dom_sf"/>
</dbReference>
<name>A0AAD8M378_9APIA</name>
<protein>
    <submittedName>
        <fullName evidence="2">F-box protein SKIP22</fullName>
    </submittedName>
</protein>
<evidence type="ECO:0000313" key="3">
    <source>
        <dbReference type="Proteomes" id="UP001237642"/>
    </source>
</evidence>
<dbReference type="Proteomes" id="UP001237642">
    <property type="component" value="Unassembled WGS sequence"/>
</dbReference>
<comment type="caution">
    <text evidence="2">The sequence shown here is derived from an EMBL/GenBank/DDBJ whole genome shotgun (WGS) entry which is preliminary data.</text>
</comment>
<feature type="domain" description="F-box" evidence="1">
    <location>
        <begin position="359"/>
        <end position="405"/>
    </location>
</feature>
<dbReference type="PANTHER" id="PTHR47602">
    <property type="entry name" value="F-BOX PROTEIN SKIP22"/>
    <property type="match status" value="1"/>
</dbReference>
<dbReference type="PROSITE" id="PS50181">
    <property type="entry name" value="FBOX"/>
    <property type="match status" value="1"/>
</dbReference>
<dbReference type="PANTHER" id="PTHR47602:SF2">
    <property type="entry name" value="F-BOX PROTEIN SKIP22"/>
    <property type="match status" value="1"/>
</dbReference>